<protein>
    <submittedName>
        <fullName evidence="1">Uncharacterized protein</fullName>
    </submittedName>
</protein>
<dbReference type="EMBL" id="JASPKY010000006">
    <property type="protein sequence ID" value="KAK9754611.1"/>
    <property type="molecule type" value="Genomic_DNA"/>
</dbReference>
<comment type="caution">
    <text evidence="1">The sequence shown here is derived from an EMBL/GenBank/DDBJ whole genome shotgun (WGS) entry which is preliminary data.</text>
</comment>
<dbReference type="AlphaFoldDB" id="A0AAW1N3S2"/>
<reference evidence="1 2" key="1">
    <citation type="journal article" date="2024" name="BMC Genomics">
        <title>De novo assembly and annotation of Popillia japonica's genome with initial clues to its potential as an invasive pest.</title>
        <authorList>
            <person name="Cucini C."/>
            <person name="Boschi S."/>
            <person name="Funari R."/>
            <person name="Cardaioli E."/>
            <person name="Iannotti N."/>
            <person name="Marturano G."/>
            <person name="Paoli F."/>
            <person name="Bruttini M."/>
            <person name="Carapelli A."/>
            <person name="Frati F."/>
            <person name="Nardi F."/>
        </authorList>
    </citation>
    <scope>NUCLEOTIDE SEQUENCE [LARGE SCALE GENOMIC DNA]</scope>
    <source>
        <strain evidence="1">DMR45628</strain>
    </source>
</reference>
<accession>A0AAW1N3S2</accession>
<evidence type="ECO:0000313" key="1">
    <source>
        <dbReference type="EMBL" id="KAK9754611.1"/>
    </source>
</evidence>
<gene>
    <name evidence="1" type="ORF">QE152_g1131</name>
</gene>
<proteinExistence type="predicted"/>
<evidence type="ECO:0000313" key="2">
    <source>
        <dbReference type="Proteomes" id="UP001458880"/>
    </source>
</evidence>
<dbReference type="Proteomes" id="UP001458880">
    <property type="component" value="Unassembled WGS sequence"/>
</dbReference>
<keyword evidence="2" id="KW-1185">Reference proteome</keyword>
<sequence>MTEKPSRNEILESLQTLQRFAQTTAELNVNFEDNLDKIKNSNRDGVTSLKASKTNPPFAKVVFPAFPRIPTQMGPTSLFLTMNLTDWPPTIRAVNTRILVNILVLRKMRTN</sequence>
<name>A0AAW1N3S2_POPJA</name>
<organism evidence="1 2">
    <name type="scientific">Popillia japonica</name>
    <name type="common">Japanese beetle</name>
    <dbReference type="NCBI Taxonomy" id="7064"/>
    <lineage>
        <taxon>Eukaryota</taxon>
        <taxon>Metazoa</taxon>
        <taxon>Ecdysozoa</taxon>
        <taxon>Arthropoda</taxon>
        <taxon>Hexapoda</taxon>
        <taxon>Insecta</taxon>
        <taxon>Pterygota</taxon>
        <taxon>Neoptera</taxon>
        <taxon>Endopterygota</taxon>
        <taxon>Coleoptera</taxon>
        <taxon>Polyphaga</taxon>
        <taxon>Scarabaeiformia</taxon>
        <taxon>Scarabaeidae</taxon>
        <taxon>Rutelinae</taxon>
        <taxon>Popillia</taxon>
    </lineage>
</organism>